<dbReference type="GO" id="GO:0009055">
    <property type="term" value="F:electron transfer activity"/>
    <property type="evidence" value="ECO:0007669"/>
    <property type="project" value="UniProtKB-UniRule"/>
</dbReference>
<dbReference type="InterPro" id="IPR003680">
    <property type="entry name" value="Flavodoxin_fold"/>
</dbReference>
<dbReference type="Proteomes" id="UP000036756">
    <property type="component" value="Unassembled WGS sequence"/>
</dbReference>
<gene>
    <name evidence="6 8" type="primary">azoR</name>
    <name evidence="8" type="ORF">CLCY_10c00370</name>
</gene>
<evidence type="ECO:0000259" key="7">
    <source>
        <dbReference type="Pfam" id="PF02525"/>
    </source>
</evidence>
<keyword evidence="3 6" id="KW-0560">Oxidoreductase</keyword>
<comment type="similarity">
    <text evidence="6">Belongs to the azoreductase type 1 family.</text>
</comment>
<evidence type="ECO:0000313" key="8">
    <source>
        <dbReference type="EMBL" id="KMT22492.1"/>
    </source>
</evidence>
<comment type="cofactor">
    <cofactor evidence="6">
        <name>FMN</name>
        <dbReference type="ChEBI" id="CHEBI:58210"/>
    </cofactor>
    <text evidence="6">Binds 1 FMN per subunit.</text>
</comment>
<dbReference type="NCBIfam" id="NF010075">
    <property type="entry name" value="PRK13556.1"/>
    <property type="match status" value="1"/>
</dbReference>
<dbReference type="Gene3D" id="3.40.50.360">
    <property type="match status" value="1"/>
</dbReference>
<dbReference type="EC" id="1.7.1.17" evidence="6"/>
<evidence type="ECO:0000256" key="2">
    <source>
        <dbReference type="ARBA" id="ARBA00022643"/>
    </source>
</evidence>
<comment type="function">
    <text evidence="6">Also exhibits azoreductase activity. Catalyzes the reductive cleavage of the azo bond in aromatic azo compounds to the corresponding amines.</text>
</comment>
<comment type="catalytic activity">
    <reaction evidence="6">
        <text>2 a quinone + NADH + H(+) = 2 a 1,4-benzosemiquinone + NAD(+)</text>
        <dbReference type="Rhea" id="RHEA:65952"/>
        <dbReference type="ChEBI" id="CHEBI:15378"/>
        <dbReference type="ChEBI" id="CHEBI:57540"/>
        <dbReference type="ChEBI" id="CHEBI:57945"/>
        <dbReference type="ChEBI" id="CHEBI:132124"/>
        <dbReference type="ChEBI" id="CHEBI:134225"/>
    </reaction>
</comment>
<dbReference type="PATRIC" id="fig|1121307.3.peg.40"/>
<dbReference type="EC" id="1.6.5.-" evidence="6"/>
<organism evidence="8 9">
    <name type="scientific">Clostridium cylindrosporum DSM 605</name>
    <dbReference type="NCBI Taxonomy" id="1121307"/>
    <lineage>
        <taxon>Bacteria</taxon>
        <taxon>Bacillati</taxon>
        <taxon>Bacillota</taxon>
        <taxon>Clostridia</taxon>
        <taxon>Eubacteriales</taxon>
        <taxon>Clostridiaceae</taxon>
        <taxon>Clostridium</taxon>
    </lineage>
</organism>
<comment type="caution">
    <text evidence="6">Lacks conserved residue(s) required for the propagation of feature annotation.</text>
</comment>
<comment type="subunit">
    <text evidence="6">Homodimer.</text>
</comment>
<comment type="function">
    <text evidence="6">Quinone reductase that provides resistance to thiol-specific stress caused by electrophilic quinones.</text>
</comment>
<dbReference type="PANTHER" id="PTHR43741:SF7">
    <property type="entry name" value="FMN-DEPENDENT NADH:QUINONE OXIDOREDUCTASE"/>
    <property type="match status" value="1"/>
</dbReference>
<dbReference type="AlphaFoldDB" id="A0A0J8D9G4"/>
<name>A0A0J8D9G4_CLOCY</name>
<protein>
    <recommendedName>
        <fullName evidence="6">FMN dependent NADH:quinone oxidoreductase</fullName>
        <ecNumber evidence="6">1.6.5.-</ecNumber>
    </recommendedName>
    <alternativeName>
        <fullName evidence="6">Azo-dye reductase</fullName>
    </alternativeName>
    <alternativeName>
        <fullName evidence="6">FMN-dependent NADH-azo compound oxidoreductase</fullName>
    </alternativeName>
    <alternativeName>
        <fullName evidence="6">FMN-dependent NADH-azoreductase</fullName>
        <ecNumber evidence="6">1.7.1.17</ecNumber>
    </alternativeName>
</protein>
<dbReference type="InterPro" id="IPR029039">
    <property type="entry name" value="Flavoprotein-like_sf"/>
</dbReference>
<feature type="domain" description="Flavodoxin-like fold" evidence="7">
    <location>
        <begin position="19"/>
        <end position="218"/>
    </location>
</feature>
<feature type="binding site" evidence="6">
    <location>
        <begin position="34"/>
        <end position="36"/>
    </location>
    <ligand>
        <name>FMN</name>
        <dbReference type="ChEBI" id="CHEBI:58210"/>
    </ligand>
</feature>
<evidence type="ECO:0000256" key="4">
    <source>
        <dbReference type="ARBA" id="ARBA00023027"/>
    </source>
</evidence>
<keyword evidence="9" id="KW-1185">Reference proteome</keyword>
<dbReference type="InterPro" id="IPR050104">
    <property type="entry name" value="FMN-dep_NADH:Q_OxRdtase_AzoR1"/>
</dbReference>
<dbReference type="GO" id="GO:0010181">
    <property type="term" value="F:FMN binding"/>
    <property type="evidence" value="ECO:0007669"/>
    <property type="project" value="UniProtKB-UniRule"/>
</dbReference>
<evidence type="ECO:0000256" key="1">
    <source>
        <dbReference type="ARBA" id="ARBA00022630"/>
    </source>
</evidence>
<dbReference type="SUPFAM" id="SSF52218">
    <property type="entry name" value="Flavoproteins"/>
    <property type="match status" value="1"/>
</dbReference>
<dbReference type="PANTHER" id="PTHR43741">
    <property type="entry name" value="FMN-DEPENDENT NADH-AZOREDUCTASE 1"/>
    <property type="match status" value="1"/>
</dbReference>
<proteinExistence type="inferred from homology"/>
<dbReference type="GO" id="GO:0016655">
    <property type="term" value="F:oxidoreductase activity, acting on NAD(P)H, quinone or similar compound as acceptor"/>
    <property type="evidence" value="ECO:0007669"/>
    <property type="project" value="InterPro"/>
</dbReference>
<dbReference type="HAMAP" id="MF_01216">
    <property type="entry name" value="Azoreductase_type1"/>
    <property type="match status" value="1"/>
</dbReference>
<comment type="catalytic activity">
    <reaction evidence="5">
        <text>N,N-dimethyl-1,4-phenylenediamine + anthranilate + 2 NAD(+) = 2-(4-dimethylaminophenyl)diazenylbenzoate + 2 NADH + 2 H(+)</text>
        <dbReference type="Rhea" id="RHEA:55872"/>
        <dbReference type="ChEBI" id="CHEBI:15378"/>
        <dbReference type="ChEBI" id="CHEBI:15783"/>
        <dbReference type="ChEBI" id="CHEBI:16567"/>
        <dbReference type="ChEBI" id="CHEBI:57540"/>
        <dbReference type="ChEBI" id="CHEBI:57945"/>
        <dbReference type="ChEBI" id="CHEBI:71579"/>
        <dbReference type="EC" id="1.7.1.17"/>
    </reaction>
    <physiologicalReaction direction="right-to-left" evidence="5">
        <dbReference type="Rhea" id="RHEA:55874"/>
    </physiologicalReaction>
</comment>
<comment type="caution">
    <text evidence="8">The sequence shown here is derived from an EMBL/GenBank/DDBJ whole genome shotgun (WGS) entry which is preliminary data.</text>
</comment>
<evidence type="ECO:0000256" key="3">
    <source>
        <dbReference type="ARBA" id="ARBA00023002"/>
    </source>
</evidence>
<keyword evidence="1 6" id="KW-0285">Flavoprotein</keyword>
<dbReference type="EMBL" id="LFVU01000007">
    <property type="protein sequence ID" value="KMT22492.1"/>
    <property type="molecule type" value="Genomic_DNA"/>
</dbReference>
<evidence type="ECO:0000256" key="6">
    <source>
        <dbReference type="HAMAP-Rule" id="MF_01216"/>
    </source>
</evidence>
<accession>A0A0J8D9G4</accession>
<dbReference type="RefSeq" id="WP_242844933.1">
    <property type="nucleotide sequence ID" value="NZ_LFVU01000007.1"/>
</dbReference>
<evidence type="ECO:0000313" key="9">
    <source>
        <dbReference type="Proteomes" id="UP000036756"/>
    </source>
</evidence>
<dbReference type="Pfam" id="PF02525">
    <property type="entry name" value="Flavodoxin_2"/>
    <property type="match status" value="1"/>
</dbReference>
<dbReference type="GO" id="GO:0016652">
    <property type="term" value="F:oxidoreductase activity, acting on NAD(P)H as acceptor"/>
    <property type="evidence" value="ECO:0007669"/>
    <property type="project" value="UniProtKB-UniRule"/>
</dbReference>
<reference evidence="8 9" key="1">
    <citation type="submission" date="2015-06" db="EMBL/GenBank/DDBJ databases">
        <title>Draft genome sequence of the purine-degrading Clostridium cylindrosporum HC-1 (DSM 605).</title>
        <authorList>
            <person name="Poehlein A."/>
            <person name="Schiel-Bengelsdorf B."/>
            <person name="Bengelsdorf F."/>
            <person name="Daniel R."/>
            <person name="Duerre P."/>
        </authorList>
    </citation>
    <scope>NUCLEOTIDE SEQUENCE [LARGE SCALE GENOMIC DNA]</scope>
    <source>
        <strain evidence="8 9">DSM 605</strain>
    </source>
</reference>
<keyword evidence="2 6" id="KW-0288">FMN</keyword>
<sequence length="228" mass="25384">MFRFIKRLFGRERNDEKVTKVLYVTANPKPEADSYSLSTGREFIDLYKKNNPNDEVIEIDVFKANIPLIDADVLNAWGELQHGKTFDELDANVKDKVGRIDQFTNQFISADKYVFVTPLWNLSIPPLMKAYIDTITVAGKTFKYTENGPVGLLKNKKAVHIHAAGGVYSEGPAAPFEHANTYIKSILGFLGVESIDSILIEATAQADPGAEAVKSKASERVKEVVKNF</sequence>
<keyword evidence="4 6" id="KW-0520">NAD</keyword>
<dbReference type="InterPro" id="IPR023048">
    <property type="entry name" value="NADH:quinone_OxRdtase_FMN_depd"/>
</dbReference>
<evidence type="ECO:0000256" key="5">
    <source>
        <dbReference type="ARBA" id="ARBA00048542"/>
    </source>
</evidence>